<evidence type="ECO:0000313" key="4">
    <source>
        <dbReference type="Proteomes" id="UP000215590"/>
    </source>
</evidence>
<keyword evidence="1" id="KW-0175">Coiled coil</keyword>
<gene>
    <name evidence="3" type="ORF">CEV31_3087</name>
</gene>
<protein>
    <submittedName>
        <fullName evidence="3">Transposase C of IS166 homeodomain protein</fullName>
    </submittedName>
</protein>
<accession>A0A256FK73</accession>
<dbReference type="InterPro" id="IPR024463">
    <property type="entry name" value="Transposase_TnpC_homeodom"/>
</dbReference>
<dbReference type="AlphaFoldDB" id="A0A256FK73"/>
<sequence length="129" mass="14325">MSQPIDIIQISVLPQEVVKAFSDIQFELSVERAVRLHEQAAVAEKDVFITELKELIETLLGHVQEYRRTKFGPKSEKLDPAQMELALEDLETAIAETQARIAASTLNATKLPLHARNKSPCVACEPATC</sequence>
<keyword evidence="4" id="KW-1185">Reference proteome</keyword>
<dbReference type="Pfam" id="PF13007">
    <property type="entry name" value="LZ_Tnp_IS66"/>
    <property type="match status" value="1"/>
</dbReference>
<dbReference type="EMBL" id="NNRJ01000051">
    <property type="protein sequence ID" value="OYR15252.1"/>
    <property type="molecule type" value="Genomic_DNA"/>
</dbReference>
<name>A0A256FK73_9HYPH</name>
<feature type="domain" description="Transposase TnpC homeodomain" evidence="2">
    <location>
        <begin position="63"/>
        <end position="105"/>
    </location>
</feature>
<organism evidence="3 4">
    <name type="scientific">Brucella thiophenivorans</name>
    <dbReference type="NCBI Taxonomy" id="571255"/>
    <lineage>
        <taxon>Bacteria</taxon>
        <taxon>Pseudomonadati</taxon>
        <taxon>Pseudomonadota</taxon>
        <taxon>Alphaproteobacteria</taxon>
        <taxon>Hyphomicrobiales</taxon>
        <taxon>Brucellaceae</taxon>
        <taxon>Brucella/Ochrobactrum group</taxon>
        <taxon>Brucella</taxon>
    </lineage>
</organism>
<evidence type="ECO:0000259" key="2">
    <source>
        <dbReference type="Pfam" id="PF13007"/>
    </source>
</evidence>
<evidence type="ECO:0000256" key="1">
    <source>
        <dbReference type="SAM" id="Coils"/>
    </source>
</evidence>
<comment type="caution">
    <text evidence="3">The sequence shown here is derived from an EMBL/GenBank/DDBJ whole genome shotgun (WGS) entry which is preliminary data.</text>
</comment>
<reference evidence="3 4" key="1">
    <citation type="submission" date="2017-07" db="EMBL/GenBank/DDBJ databases">
        <title>Phylogenetic study on the rhizospheric bacterium Ochrobactrum sp. A44.</title>
        <authorList>
            <person name="Krzyzanowska D.M."/>
            <person name="Ossowicki A."/>
            <person name="Rajewska M."/>
            <person name="Maciag T."/>
            <person name="Kaczynski Z."/>
            <person name="Czerwicka M."/>
            <person name="Jafra S."/>
        </authorList>
    </citation>
    <scope>NUCLEOTIDE SEQUENCE [LARGE SCALE GENOMIC DNA]</scope>
    <source>
        <strain evidence="3 4">DSM 7216</strain>
    </source>
</reference>
<dbReference type="GO" id="GO:0003677">
    <property type="term" value="F:DNA binding"/>
    <property type="evidence" value="ECO:0007669"/>
    <property type="project" value="UniProtKB-KW"/>
</dbReference>
<proteinExistence type="predicted"/>
<keyword evidence="3" id="KW-0371">Homeobox</keyword>
<feature type="coiled-coil region" evidence="1">
    <location>
        <begin position="49"/>
        <end position="107"/>
    </location>
</feature>
<dbReference type="Proteomes" id="UP000215590">
    <property type="component" value="Unassembled WGS sequence"/>
</dbReference>
<keyword evidence="3" id="KW-0238">DNA-binding</keyword>
<evidence type="ECO:0000313" key="3">
    <source>
        <dbReference type="EMBL" id="OYR15252.1"/>
    </source>
</evidence>